<evidence type="ECO:0000256" key="2">
    <source>
        <dbReference type="ARBA" id="ARBA00023043"/>
    </source>
</evidence>
<keyword evidence="2 3" id="KW-0040">ANK repeat</keyword>
<feature type="repeat" description="ANK" evidence="3">
    <location>
        <begin position="122"/>
        <end position="154"/>
    </location>
</feature>
<dbReference type="PANTHER" id="PTHR24171">
    <property type="entry name" value="ANKYRIN REPEAT DOMAIN-CONTAINING PROTEIN 39-RELATED"/>
    <property type="match status" value="1"/>
</dbReference>
<evidence type="ECO:0000313" key="5">
    <source>
        <dbReference type="EMBL" id="KAB0584233.1"/>
    </source>
</evidence>
<evidence type="ECO:0000313" key="6">
    <source>
        <dbReference type="Proteomes" id="UP000430120"/>
    </source>
</evidence>
<dbReference type="Pfam" id="PF12796">
    <property type="entry name" value="Ank_2"/>
    <property type="match status" value="1"/>
</dbReference>
<dbReference type="SUPFAM" id="SSF48403">
    <property type="entry name" value="Ankyrin repeat"/>
    <property type="match status" value="1"/>
</dbReference>
<dbReference type="InterPro" id="IPR036770">
    <property type="entry name" value="Ankyrin_rpt-contain_sf"/>
</dbReference>
<dbReference type="EMBL" id="VZPB01000007">
    <property type="protein sequence ID" value="KAB0584233.1"/>
    <property type="molecule type" value="Genomic_DNA"/>
</dbReference>
<feature type="repeat" description="ANK" evidence="3">
    <location>
        <begin position="155"/>
        <end position="187"/>
    </location>
</feature>
<dbReference type="RefSeq" id="WP_151122956.1">
    <property type="nucleotide sequence ID" value="NZ_CP088081.1"/>
</dbReference>
<name>A0A643FEY3_IDEDE</name>
<accession>A0A643FEY3</accession>
<dbReference type="Pfam" id="PF00023">
    <property type="entry name" value="Ank"/>
    <property type="match status" value="1"/>
</dbReference>
<dbReference type="OrthoDB" id="198309at2"/>
<feature type="repeat" description="ANK" evidence="3">
    <location>
        <begin position="92"/>
        <end position="124"/>
    </location>
</feature>
<dbReference type="PROSITE" id="PS50088">
    <property type="entry name" value="ANK_REPEAT"/>
    <property type="match status" value="3"/>
</dbReference>
<dbReference type="Proteomes" id="UP000430120">
    <property type="component" value="Unassembled WGS sequence"/>
</dbReference>
<dbReference type="PRINTS" id="PR01415">
    <property type="entry name" value="ANKYRIN"/>
</dbReference>
<organism evidence="5 6">
    <name type="scientific">Ideonella dechloratans</name>
    <dbReference type="NCBI Taxonomy" id="36863"/>
    <lineage>
        <taxon>Bacteria</taxon>
        <taxon>Pseudomonadati</taxon>
        <taxon>Pseudomonadota</taxon>
        <taxon>Betaproteobacteria</taxon>
        <taxon>Burkholderiales</taxon>
        <taxon>Sphaerotilaceae</taxon>
        <taxon>Ideonella</taxon>
    </lineage>
</organism>
<evidence type="ECO:0000256" key="3">
    <source>
        <dbReference type="PROSITE-ProRule" id="PRU00023"/>
    </source>
</evidence>
<keyword evidence="1" id="KW-0677">Repeat</keyword>
<dbReference type="PANTHER" id="PTHR24171:SF8">
    <property type="entry name" value="BRCA1-ASSOCIATED RING DOMAIN PROTEIN 1"/>
    <property type="match status" value="1"/>
</dbReference>
<proteinExistence type="predicted"/>
<reference evidence="5 6" key="1">
    <citation type="submission" date="2019-09" db="EMBL/GenBank/DDBJ databases">
        <title>Draft genome sequences of 48 bacterial type strains from the CCUG.</title>
        <authorList>
            <person name="Tunovic T."/>
            <person name="Pineiro-Iglesias B."/>
            <person name="Unosson C."/>
            <person name="Inganas E."/>
            <person name="Ohlen M."/>
            <person name="Cardew S."/>
            <person name="Jensie-Markopoulos S."/>
            <person name="Salva-Serra F."/>
            <person name="Jaen-Luchoro D."/>
            <person name="Karlsson R."/>
            <person name="Svensson-Stadler L."/>
            <person name="Chun J."/>
            <person name="Moore E."/>
        </authorList>
    </citation>
    <scope>NUCLEOTIDE SEQUENCE [LARGE SCALE GENOMIC DNA]</scope>
    <source>
        <strain evidence="5 6">CCUG 30977</strain>
    </source>
</reference>
<keyword evidence="4" id="KW-0732">Signal</keyword>
<dbReference type="Gene3D" id="1.25.40.20">
    <property type="entry name" value="Ankyrin repeat-containing domain"/>
    <property type="match status" value="1"/>
</dbReference>
<dbReference type="InterPro" id="IPR002110">
    <property type="entry name" value="Ankyrin_rpt"/>
</dbReference>
<evidence type="ECO:0000256" key="4">
    <source>
        <dbReference type="SAM" id="SignalP"/>
    </source>
</evidence>
<evidence type="ECO:0000256" key="1">
    <source>
        <dbReference type="ARBA" id="ARBA00022737"/>
    </source>
</evidence>
<sequence length="216" mass="22878">MKRRSCLKGVAGLLLATHVLAARAGSYEDWFRYIELDLGREIQKMLQAGFDVNTVDPRGQSGLYLALREGSGTVLPVLLAWPGLAADAENAMGETPLMMAALKGRVEVMNTLIQRGARINKAGWTPLHYAAAGPSLEAVELLLARGAVLDAVAPNGNTPLMMAAGYGAIDSARLLLRRGADARPRNQGGRQAADFADAADRTGLAQELRAATSAAR</sequence>
<comment type="caution">
    <text evidence="5">The sequence shown here is derived from an EMBL/GenBank/DDBJ whole genome shotgun (WGS) entry which is preliminary data.</text>
</comment>
<dbReference type="AlphaFoldDB" id="A0A643FEY3"/>
<feature type="chain" id="PRO_5025046798" evidence="4">
    <location>
        <begin position="22"/>
        <end position="216"/>
    </location>
</feature>
<dbReference type="SMART" id="SM00248">
    <property type="entry name" value="ANK"/>
    <property type="match status" value="3"/>
</dbReference>
<gene>
    <name evidence="5" type="ORF">F7Q92_04610</name>
</gene>
<keyword evidence="6" id="KW-1185">Reference proteome</keyword>
<dbReference type="PROSITE" id="PS50297">
    <property type="entry name" value="ANK_REP_REGION"/>
    <property type="match status" value="3"/>
</dbReference>
<protein>
    <submittedName>
        <fullName evidence="5">Ankyrin repeat domain-containing protein</fullName>
    </submittedName>
</protein>
<feature type="signal peptide" evidence="4">
    <location>
        <begin position="1"/>
        <end position="21"/>
    </location>
</feature>